<sequence length="332" mass="37685">MCYSILPSHISAQELLGENFKPFVSFSREEEEGKEQHVCWTCMKGFDKSSNARRHFATHDVPSDAMDAVAITSNAVRALCDIMFVHGWQINQAANSLGQFKPPIQPQTDWGELEGILQTVIMFASQADHFLQPLSRAGLTAGLPDSLIKNQLSPATVAGWSSLDVALSKLLCLLVLQETTCMNHWAAGLKAVGHTLHECPLPRDQNMRTARQMWEGQPKTFYNIKNQARFPRSSQPICWFCYMPLSFHEKPKQCLFADKVAPLCYMLFVFQREAMTQCPHLPEVRTSTTFQQYWSMLKEVDPDGTFKIYKYVAWAVCKFAPVALDLRTNQRV</sequence>
<dbReference type="KEGG" id="adl:AURDEDRAFT_131449"/>
<accession>J0CU77</accession>
<dbReference type="InterPro" id="IPR013087">
    <property type="entry name" value="Znf_C2H2_type"/>
</dbReference>
<dbReference type="AlphaFoldDB" id="J0CU77"/>
<name>J0CU77_AURST</name>
<proteinExistence type="predicted"/>
<evidence type="ECO:0000259" key="1">
    <source>
        <dbReference type="PROSITE" id="PS00028"/>
    </source>
</evidence>
<dbReference type="EMBL" id="JH688054">
    <property type="protein sequence ID" value="EJD33896.1"/>
    <property type="molecule type" value="Genomic_DNA"/>
</dbReference>
<organism evidence="2 3">
    <name type="scientific">Auricularia subglabra (strain TFB-10046 / SS5)</name>
    <name type="common">White-rot fungus</name>
    <name type="synonym">Auricularia delicata (strain TFB10046)</name>
    <dbReference type="NCBI Taxonomy" id="717982"/>
    <lineage>
        <taxon>Eukaryota</taxon>
        <taxon>Fungi</taxon>
        <taxon>Dikarya</taxon>
        <taxon>Basidiomycota</taxon>
        <taxon>Agaricomycotina</taxon>
        <taxon>Agaricomycetes</taxon>
        <taxon>Auriculariales</taxon>
        <taxon>Auriculariaceae</taxon>
        <taxon>Auricularia</taxon>
    </lineage>
</organism>
<dbReference type="Proteomes" id="UP000006514">
    <property type="component" value="Unassembled WGS sequence"/>
</dbReference>
<protein>
    <recommendedName>
        <fullName evidence="1">C2H2-type domain-containing protein</fullName>
    </recommendedName>
</protein>
<gene>
    <name evidence="2" type="ORF">AURDEDRAFT_131449</name>
</gene>
<dbReference type="InParanoid" id="J0CU77"/>
<evidence type="ECO:0000313" key="2">
    <source>
        <dbReference type="EMBL" id="EJD33896.1"/>
    </source>
</evidence>
<keyword evidence="3" id="KW-1185">Reference proteome</keyword>
<feature type="domain" description="C2H2-type" evidence="1">
    <location>
        <begin position="39"/>
        <end position="59"/>
    </location>
</feature>
<dbReference type="PROSITE" id="PS00028">
    <property type="entry name" value="ZINC_FINGER_C2H2_1"/>
    <property type="match status" value="1"/>
</dbReference>
<evidence type="ECO:0000313" key="3">
    <source>
        <dbReference type="Proteomes" id="UP000006514"/>
    </source>
</evidence>
<reference evidence="3" key="1">
    <citation type="journal article" date="2012" name="Science">
        <title>The Paleozoic origin of enzymatic lignin decomposition reconstructed from 31 fungal genomes.</title>
        <authorList>
            <person name="Floudas D."/>
            <person name="Binder M."/>
            <person name="Riley R."/>
            <person name="Barry K."/>
            <person name="Blanchette R.A."/>
            <person name="Henrissat B."/>
            <person name="Martinez A.T."/>
            <person name="Otillar R."/>
            <person name="Spatafora J.W."/>
            <person name="Yadav J.S."/>
            <person name="Aerts A."/>
            <person name="Benoit I."/>
            <person name="Boyd A."/>
            <person name="Carlson A."/>
            <person name="Copeland A."/>
            <person name="Coutinho P.M."/>
            <person name="de Vries R.P."/>
            <person name="Ferreira P."/>
            <person name="Findley K."/>
            <person name="Foster B."/>
            <person name="Gaskell J."/>
            <person name="Glotzer D."/>
            <person name="Gorecki P."/>
            <person name="Heitman J."/>
            <person name="Hesse C."/>
            <person name="Hori C."/>
            <person name="Igarashi K."/>
            <person name="Jurgens J.A."/>
            <person name="Kallen N."/>
            <person name="Kersten P."/>
            <person name="Kohler A."/>
            <person name="Kuees U."/>
            <person name="Kumar T.K.A."/>
            <person name="Kuo A."/>
            <person name="LaButti K."/>
            <person name="Larrondo L.F."/>
            <person name="Lindquist E."/>
            <person name="Ling A."/>
            <person name="Lombard V."/>
            <person name="Lucas S."/>
            <person name="Lundell T."/>
            <person name="Martin R."/>
            <person name="McLaughlin D.J."/>
            <person name="Morgenstern I."/>
            <person name="Morin E."/>
            <person name="Murat C."/>
            <person name="Nagy L.G."/>
            <person name="Nolan M."/>
            <person name="Ohm R.A."/>
            <person name="Patyshakuliyeva A."/>
            <person name="Rokas A."/>
            <person name="Ruiz-Duenas F.J."/>
            <person name="Sabat G."/>
            <person name="Salamov A."/>
            <person name="Samejima M."/>
            <person name="Schmutz J."/>
            <person name="Slot J.C."/>
            <person name="St John F."/>
            <person name="Stenlid J."/>
            <person name="Sun H."/>
            <person name="Sun S."/>
            <person name="Syed K."/>
            <person name="Tsang A."/>
            <person name="Wiebenga A."/>
            <person name="Young D."/>
            <person name="Pisabarro A."/>
            <person name="Eastwood D.C."/>
            <person name="Martin F."/>
            <person name="Cullen D."/>
            <person name="Grigoriev I.V."/>
            <person name="Hibbett D.S."/>
        </authorList>
    </citation>
    <scope>NUCLEOTIDE SEQUENCE [LARGE SCALE GENOMIC DNA]</scope>
    <source>
        <strain evidence="3">TFB10046</strain>
    </source>
</reference>